<comment type="caution">
    <text evidence="8">The sequence shown here is derived from an EMBL/GenBank/DDBJ whole genome shotgun (WGS) entry which is preliminary data.</text>
</comment>
<evidence type="ECO:0000256" key="2">
    <source>
        <dbReference type="ARBA" id="ARBA00022598"/>
    </source>
</evidence>
<proteinExistence type="inferred from homology"/>
<feature type="domain" description="AMP-dependent synthetase/ligase" evidence="6">
    <location>
        <begin position="14"/>
        <end position="359"/>
    </location>
</feature>
<sequence>MDDWIAPDPVALHALGRPEKRALADLASGREWTYGALDRAIDKASAALAELGLAPGERLAVLARNSADLVIAQQAAMRMGAIFTPLNWRLAPAELAPILADCAPKLLLGDGTVSVEAPEGCRAVSLADFVAASEATAPVSRRPERKAGDPCVILYTSGTSGVSKGVILTPRTLFFTGVNFGVLGGVSHSSVFLCESPMFHVIGLVTSIWPPFLQGGTVLVSPGFDPAATNRRLADPALGITHYFCVPQMAEALRHAEDFRPDRWSLTALFTGGAPNPPANIRWWIDQGVAMVDGFGMTEAGTILGMPLEPDLIATHAGGVGFAGPATAVRIVDLHDRDVPDGTAGEILVKGPNVTPGYWNRPEERARAFTEDGWLRTGDIARRDADGYIAIVDRRKDMFISGGENVYPVEIEAVLVEHPGVMEVAVIGVPDARWGEVGCAFVVPKPGAGLTEEELARHCEARLARYKVPKVFRIEDQLPRTGTGKVQKHRLREAVLTPTD</sequence>
<evidence type="ECO:0000313" key="8">
    <source>
        <dbReference type="EMBL" id="TPE48194.1"/>
    </source>
</evidence>
<feature type="domain" description="AMP-binding enzyme C-terminal" evidence="7">
    <location>
        <begin position="410"/>
        <end position="485"/>
    </location>
</feature>
<comment type="similarity">
    <text evidence="1">Belongs to the ATP-dependent AMP-binding enzyme family.</text>
</comment>
<dbReference type="Pfam" id="PF13193">
    <property type="entry name" value="AMP-binding_C"/>
    <property type="match status" value="1"/>
</dbReference>
<name>A0A501WJ90_9RHOB</name>
<dbReference type="GO" id="GO:0006631">
    <property type="term" value="P:fatty acid metabolic process"/>
    <property type="evidence" value="ECO:0007669"/>
    <property type="project" value="TreeGrafter"/>
</dbReference>
<comment type="catalytic activity">
    <reaction evidence="3">
        <text>3-(methylsulfanyl)propanoate + ATP + CoA = 3-(methylsulfanyl)propanoyl-CoA + AMP + diphosphate</text>
        <dbReference type="Rhea" id="RHEA:43052"/>
        <dbReference type="ChEBI" id="CHEBI:30616"/>
        <dbReference type="ChEBI" id="CHEBI:33019"/>
        <dbReference type="ChEBI" id="CHEBI:49016"/>
        <dbReference type="ChEBI" id="CHEBI:57287"/>
        <dbReference type="ChEBI" id="CHEBI:82815"/>
        <dbReference type="ChEBI" id="CHEBI:456215"/>
        <dbReference type="EC" id="6.2.1.44"/>
    </reaction>
    <physiologicalReaction direction="left-to-right" evidence="3">
        <dbReference type="Rhea" id="RHEA:43053"/>
    </physiologicalReaction>
</comment>
<dbReference type="AlphaFoldDB" id="A0A501WJ90"/>
<dbReference type="OrthoDB" id="9803968at2"/>
<gene>
    <name evidence="8" type="ORF">FJM51_18515</name>
</gene>
<evidence type="ECO:0000256" key="1">
    <source>
        <dbReference type="ARBA" id="ARBA00006432"/>
    </source>
</evidence>
<evidence type="ECO:0000256" key="3">
    <source>
        <dbReference type="ARBA" id="ARBA00051915"/>
    </source>
</evidence>
<dbReference type="PROSITE" id="PS00455">
    <property type="entry name" value="AMP_BINDING"/>
    <property type="match status" value="1"/>
</dbReference>
<dbReference type="Pfam" id="PF00501">
    <property type="entry name" value="AMP-binding"/>
    <property type="match status" value="1"/>
</dbReference>
<evidence type="ECO:0000259" key="7">
    <source>
        <dbReference type="Pfam" id="PF13193"/>
    </source>
</evidence>
<dbReference type="InterPro" id="IPR020845">
    <property type="entry name" value="AMP-binding_CS"/>
</dbReference>
<organism evidence="8 9">
    <name type="scientific">Amaricoccus solimangrovi</name>
    <dbReference type="NCBI Taxonomy" id="2589815"/>
    <lineage>
        <taxon>Bacteria</taxon>
        <taxon>Pseudomonadati</taxon>
        <taxon>Pseudomonadota</taxon>
        <taxon>Alphaproteobacteria</taxon>
        <taxon>Rhodobacterales</taxon>
        <taxon>Paracoccaceae</taxon>
        <taxon>Amaricoccus</taxon>
    </lineage>
</organism>
<accession>A0A501WJ90</accession>
<dbReference type="EMBL" id="VFRP01000024">
    <property type="protein sequence ID" value="TPE48194.1"/>
    <property type="molecule type" value="Genomic_DNA"/>
</dbReference>
<evidence type="ECO:0000259" key="6">
    <source>
        <dbReference type="Pfam" id="PF00501"/>
    </source>
</evidence>
<keyword evidence="2" id="KW-0436">Ligase</keyword>
<dbReference type="EC" id="6.2.1.44" evidence="4"/>
<dbReference type="GO" id="GO:0031956">
    <property type="term" value="F:medium-chain fatty acid-CoA ligase activity"/>
    <property type="evidence" value="ECO:0007669"/>
    <property type="project" value="TreeGrafter"/>
</dbReference>
<protein>
    <recommendedName>
        <fullName evidence="5">3-methylmercaptopropionyl-CoA ligase</fullName>
        <ecNumber evidence="4">6.2.1.44</ecNumber>
    </recommendedName>
</protein>
<dbReference type="InterPro" id="IPR025110">
    <property type="entry name" value="AMP-bd_C"/>
</dbReference>
<dbReference type="SUPFAM" id="SSF56801">
    <property type="entry name" value="Acetyl-CoA synthetase-like"/>
    <property type="match status" value="1"/>
</dbReference>
<dbReference type="InterPro" id="IPR045851">
    <property type="entry name" value="AMP-bd_C_sf"/>
</dbReference>
<evidence type="ECO:0000313" key="9">
    <source>
        <dbReference type="Proteomes" id="UP000319255"/>
    </source>
</evidence>
<keyword evidence="9" id="KW-1185">Reference proteome</keyword>
<evidence type="ECO:0000256" key="4">
    <source>
        <dbReference type="ARBA" id="ARBA00066616"/>
    </source>
</evidence>
<dbReference type="Gene3D" id="3.40.50.12780">
    <property type="entry name" value="N-terminal domain of ligase-like"/>
    <property type="match status" value="1"/>
</dbReference>
<reference evidence="8 9" key="1">
    <citation type="submission" date="2019-06" db="EMBL/GenBank/DDBJ databases">
        <title>A novel bacterium of genus Amaricoccus, isolated from marine sediment.</title>
        <authorList>
            <person name="Huang H."/>
            <person name="Mo K."/>
            <person name="Hu Y."/>
        </authorList>
    </citation>
    <scope>NUCLEOTIDE SEQUENCE [LARGE SCALE GENOMIC DNA]</scope>
    <source>
        <strain evidence="8 9">HB172011</strain>
    </source>
</reference>
<dbReference type="FunFam" id="3.30.300.30:FF:000008">
    <property type="entry name" value="2,3-dihydroxybenzoate-AMP ligase"/>
    <property type="match status" value="1"/>
</dbReference>
<evidence type="ECO:0000256" key="5">
    <source>
        <dbReference type="ARBA" id="ARBA00067668"/>
    </source>
</evidence>
<dbReference type="InterPro" id="IPR042099">
    <property type="entry name" value="ANL_N_sf"/>
</dbReference>
<dbReference type="PANTHER" id="PTHR43201">
    <property type="entry name" value="ACYL-COA SYNTHETASE"/>
    <property type="match status" value="1"/>
</dbReference>
<dbReference type="RefSeq" id="WP_140455618.1">
    <property type="nucleotide sequence ID" value="NZ_VFRP01000024.1"/>
</dbReference>
<dbReference type="PANTHER" id="PTHR43201:SF5">
    <property type="entry name" value="MEDIUM-CHAIN ACYL-COA LIGASE ACSF2, MITOCHONDRIAL"/>
    <property type="match status" value="1"/>
</dbReference>
<dbReference type="Proteomes" id="UP000319255">
    <property type="component" value="Unassembled WGS sequence"/>
</dbReference>
<dbReference type="Gene3D" id="3.30.300.30">
    <property type="match status" value="1"/>
</dbReference>
<dbReference type="InterPro" id="IPR000873">
    <property type="entry name" value="AMP-dep_synth/lig_dom"/>
</dbReference>